<sequence>MVGGMELGFYAKTEIVKDIIEILRYPYSHLRVRLYEPPIALIGTSDVGSLILHMHHCMLVTHGKRSSSSISLHSRLLFLLDVIASRSTTESLSIRRFENSACYHNSWECGVVGSASALHAEGLWFDP</sequence>
<reference evidence="2" key="1">
    <citation type="submission" date="2016-05" db="EMBL/GenBank/DDBJ databases">
        <title>Comparative genomics of biotechnologically important yeasts.</title>
        <authorList>
            <consortium name="DOE Joint Genome Institute"/>
            <person name="Riley R."/>
            <person name="Haridas S."/>
            <person name="Wolfe K.H."/>
            <person name="Lopes M.R."/>
            <person name="Hittinger C.T."/>
            <person name="Goker M."/>
            <person name="Salamov A."/>
            <person name="Wisecaver J."/>
            <person name="Long T.M."/>
            <person name="Aerts A.L."/>
            <person name="Barry K."/>
            <person name="Choi C."/>
            <person name="Clum A."/>
            <person name="Coughlan A.Y."/>
            <person name="Deshpande S."/>
            <person name="Douglass A.P."/>
            <person name="Hanson S.J."/>
            <person name="Klenk H.-P."/>
            <person name="Labutti K."/>
            <person name="Lapidus A."/>
            <person name="Lindquist E."/>
            <person name="Lipzen A."/>
            <person name="Meier-Kolthoff J.P."/>
            <person name="Ohm R.A."/>
            <person name="Otillar R.P."/>
            <person name="Pangilinan J."/>
            <person name="Peng Y."/>
            <person name="Rokas A."/>
            <person name="Rosa C.A."/>
            <person name="Scheuner C."/>
            <person name="Sibirny A.A."/>
            <person name="Slot J.C."/>
            <person name="Stielow J.B."/>
            <person name="Sun H."/>
            <person name="Kurtzman C.P."/>
            <person name="Blackwell M."/>
            <person name="Grigoriev I.V."/>
            <person name="Jeffries T.W."/>
        </authorList>
    </citation>
    <scope>NUCLEOTIDE SEQUENCE [LARGE SCALE GENOMIC DNA]</scope>
    <source>
        <strain evidence="2">NRRL Y-12698</strain>
    </source>
</reference>
<dbReference type="AlphaFoldDB" id="A0A1E3QM67"/>
<gene>
    <name evidence="1" type="ORF">BABINDRAFT_162760</name>
</gene>
<dbReference type="Proteomes" id="UP000094336">
    <property type="component" value="Unassembled WGS sequence"/>
</dbReference>
<name>A0A1E3QM67_9ASCO</name>
<keyword evidence="2" id="KW-1185">Reference proteome</keyword>
<proteinExistence type="predicted"/>
<evidence type="ECO:0000313" key="2">
    <source>
        <dbReference type="Proteomes" id="UP000094336"/>
    </source>
</evidence>
<dbReference type="EMBL" id="KV454435">
    <property type="protein sequence ID" value="ODQ78554.1"/>
    <property type="molecule type" value="Genomic_DNA"/>
</dbReference>
<evidence type="ECO:0000313" key="1">
    <source>
        <dbReference type="EMBL" id="ODQ78554.1"/>
    </source>
</evidence>
<protein>
    <submittedName>
        <fullName evidence="1">Uncharacterized protein</fullName>
    </submittedName>
</protein>
<dbReference type="GeneID" id="30147377"/>
<organism evidence="1 2">
    <name type="scientific">Babjeviella inositovora NRRL Y-12698</name>
    <dbReference type="NCBI Taxonomy" id="984486"/>
    <lineage>
        <taxon>Eukaryota</taxon>
        <taxon>Fungi</taxon>
        <taxon>Dikarya</taxon>
        <taxon>Ascomycota</taxon>
        <taxon>Saccharomycotina</taxon>
        <taxon>Pichiomycetes</taxon>
        <taxon>Serinales incertae sedis</taxon>
        <taxon>Babjeviella</taxon>
    </lineage>
</organism>
<accession>A0A1E3QM67</accession>
<dbReference type="RefSeq" id="XP_018983882.1">
    <property type="nucleotide sequence ID" value="XM_019129524.1"/>
</dbReference>